<dbReference type="Pfam" id="PF10350">
    <property type="entry name" value="DUF2428"/>
    <property type="match status" value="1"/>
</dbReference>
<dbReference type="Pfam" id="PF25150">
    <property type="entry name" value="TPR_Trm732"/>
    <property type="match status" value="1"/>
</dbReference>
<dbReference type="InterPro" id="IPR056842">
    <property type="entry name" value="THADA-like_TPR_C"/>
</dbReference>
<evidence type="ECO:0000259" key="3">
    <source>
        <dbReference type="Pfam" id="PF10350"/>
    </source>
</evidence>
<sequence>MSAKWRALQHRHRYTYSAIIFPQYYKQTLDNFINLALSQDHDASARLFYSHLNELVSLNSTYAQLNHAKKVASAFTELLKNSNEAVVSQASRFYLEILFLENSVPLHRTLVSVLAKTRDFQSVIGDCFRSLCEEYADVNGDVNGNGKRKRFCVSRVGLSMMSSPKLGYLVEIVEECAVLMGLDVVSGLNSVISETNNWSRPSPIVMEQCQEALSSIYYLLQRCPLKFTSLNGLHDSNIMEMILTTILSILKSEAFSRDCYVAAGVSFCAALQVCLCPEDLGLAIIEGIFIFHQDFVLSSNNRFQAVIMKIPYKGNLFSQIHGFSALSRLCFIRGILTAIPRTLLNTPYIVSKDGVCGYEACLEGGMSAQTILYDGILPELCKYCENPTDSHFNFHALTVMQICLQQIKTLILTTPDNDEAMNHDPIADDIGARILRIVWNNLEDPLSQTVKQVHLIFDIFLDIQSSLPSTDGGKERIQLFLRKIASNLLRMGARCKGRYVPLASLTKRIGAKTILAMSPDMMFETAWAYVDDDVCCAATSFLKCFLECLRDEFWSSNGVESGYTNYRKVCLPPFMHGLASGNSKLRSNLNTYAFPVILDVDVESIFPMLAFISVGPVGEDNVLAFQDVHGANMNLRVEQKVAVLISLLKVSRSLALIEGDVDRFEEMGQTEQSADYALLCVKGIRVKVLVKWLVFALTHVDESLRTDAVESLFLNPKTASLPSSLELSMMKEAMPLNMRCSSTSFQMKLTSLFRKFFSRVRTALERQIKQGGWQPSAVKNGGFLPCKETEKDANFKRAEDLFHFMKWLSSSLFFSCYPSAPYERKIMAMELILIMNNTWPIVPPLQDNQDSASQIVLMTPYDARFISPEATLLLVGSIVDSWDRLRENSFRILLHFPTPLPGISTTEMVEEVIIWAKKLVCSPRVRESDAGALTMRLIFSKYVLDLGWIVKPSCDAVSFCSQNPTLENGDYRTCSPVVEYVTSLIDWLHASVEMGEKDLSDACRNSFVHGVLLTLRYTFEEMDWNSDLVLSNISGMKLALEKLLELVMRITSMALSVVSADAWHLPEDMVDLVNDDLDIWDATDDLDVPVGSSEKETTGSKLVQDVGPSDQVVMVGCWLAMKEVSLLLGTIIRKIPLPTSGISREFDPLSDPHGDPSMNDDVVLDFKQLETIGNHFLEVLMKMKHNGAIDKTRAGFTALCNRLLCSDNPRLGKLTESWMEQLMERTIAKGQTVDDLLRRSAGIPAAFIAFFLSEPEGTPKRLLPRAIRWLIDVANRSMNDQNEPKTFGKDSSTYLSTNSRQEIFMKQEIEMDGSTVNSKIRDEGVIPTVHAFNVLRAAFNDTNLATDTSGFSAEAMIMSIRSFSSSYWEIRNSACLAYTALVRRMVGFLNIHKRESARRALTGIEFFHRYPLLHPFLYSELKIATELLTDGSPQHLGSNLANAVHPSLCPMLILLSRLKPSTIASEIGDGLDPFLFMPFIRRCSTQSNLRVRVLASRALTGLISNERLLVILLNIVDELPSNGDKIASSNMIHGLLLQVISLLDINCRDLADFSKKDQILDDLIQVLVTRSWIGSPKLCPCSTLNSSFLRVLDIMLGIARTCPTSKSFNPICKLLWELSIECLDAEVSYGLPYYDPTTAECRKQAATSYFNCVFQTSKTVDKEDIRVLRTHIPPASGLNHILETSSDISSFQDRLIRSLSDASYEVRLATLKWLLWFLKASDDDDDDDGEDPSSCKSSLIKWINPHLHSMMVNLLSLEKNHRCTCYILKILFTWNLLNFQKLCSKKKCLQEIRFVGNIDSDSLFLFWDKLVSLYKLTRHLKTREILLCCMGVCTKQFTNLFTSSFDKENQLDHMIILNDRISYYVELIKHHGDPSEPVNIRKAAAESVIASGLLQAVEFIGQYVTNNKTPSDNLDRKKAVNMYAIRTLDVWSACIKLLEDEDVSLRSKLAIDVQKCFHGISSEAGVIPSQVDKVIISSLHHLSTIFGHWDYYFDYLSNWILSASNNVISRGDLVRKVFDKEIDNHHEEKLLLCQICCFHLDNLPVSESLAAGGNGGMDFLHEWRRRFFQRLMSFAGGHGGKQAVDWIGGLGNHKDAFLPVYSNLLGVYTLSRCIFKQRSKNSSTLMSEIADLGDAIKPFLGNPLIRNLFLSVVRLHEESAGEPVDRLTSKLNDNVAIWDDFDPYFLLR</sequence>
<proteinExistence type="inferred from homology"/>
<dbReference type="SUPFAM" id="SSF48371">
    <property type="entry name" value="ARM repeat"/>
    <property type="match status" value="1"/>
</dbReference>
<comment type="similarity">
    <text evidence="1">Belongs to the THADA family.</text>
</comment>
<dbReference type="EMBL" id="LEKV01002652">
    <property type="protein sequence ID" value="KVI02523.1"/>
    <property type="molecule type" value="Genomic_DNA"/>
</dbReference>
<dbReference type="InterPro" id="IPR016024">
    <property type="entry name" value="ARM-type_fold"/>
</dbReference>
<keyword evidence="7" id="KW-1185">Reference proteome</keyword>
<dbReference type="PANTHER" id="PTHR14387">
    <property type="entry name" value="THADA/DEATH RECEPTOR INTERACTING PROTEIN"/>
    <property type="match status" value="1"/>
</dbReference>
<evidence type="ECO:0000256" key="2">
    <source>
        <dbReference type="ARBA" id="ARBA00022694"/>
    </source>
</evidence>
<dbReference type="InterPro" id="IPR051954">
    <property type="entry name" value="tRNA_methyltransferase_THADA"/>
</dbReference>
<feature type="domain" description="DUF2428" evidence="3">
    <location>
        <begin position="1040"/>
        <end position="1369"/>
    </location>
</feature>
<dbReference type="GO" id="GO:0005829">
    <property type="term" value="C:cytosol"/>
    <property type="evidence" value="ECO:0007669"/>
    <property type="project" value="TreeGrafter"/>
</dbReference>
<dbReference type="InterPro" id="IPR019442">
    <property type="entry name" value="THADA/TRM732_DUF2428"/>
</dbReference>
<dbReference type="InterPro" id="IPR056843">
    <property type="entry name" value="THADA-like_TPR"/>
</dbReference>
<dbReference type="STRING" id="59895.A0A118K196"/>
<dbReference type="OrthoDB" id="73997at2759"/>
<evidence type="ECO:0000259" key="4">
    <source>
        <dbReference type="Pfam" id="PF25150"/>
    </source>
</evidence>
<feature type="domain" description="tRNA (32-2'-O)-methyltransferase regulator THADA-like TPR repeats region" evidence="4">
    <location>
        <begin position="572"/>
        <end position="886"/>
    </location>
</feature>
<organism evidence="6 7">
    <name type="scientific">Cynara cardunculus var. scolymus</name>
    <name type="common">Globe artichoke</name>
    <name type="synonym">Cynara scolymus</name>
    <dbReference type="NCBI Taxonomy" id="59895"/>
    <lineage>
        <taxon>Eukaryota</taxon>
        <taxon>Viridiplantae</taxon>
        <taxon>Streptophyta</taxon>
        <taxon>Embryophyta</taxon>
        <taxon>Tracheophyta</taxon>
        <taxon>Spermatophyta</taxon>
        <taxon>Magnoliopsida</taxon>
        <taxon>eudicotyledons</taxon>
        <taxon>Gunneridae</taxon>
        <taxon>Pentapetalae</taxon>
        <taxon>asterids</taxon>
        <taxon>campanulids</taxon>
        <taxon>Asterales</taxon>
        <taxon>Asteraceae</taxon>
        <taxon>Carduoideae</taxon>
        <taxon>Cardueae</taxon>
        <taxon>Carduinae</taxon>
        <taxon>Cynara</taxon>
    </lineage>
</organism>
<name>A0A118K196_CYNCS</name>
<feature type="domain" description="tRNA (32-2'-O)-methyltransferase regulator THADA-like C-terminal TPR repeats region" evidence="5">
    <location>
        <begin position="1371"/>
        <end position="1540"/>
    </location>
</feature>
<accession>A0A118K196</accession>
<dbReference type="GO" id="GO:0030488">
    <property type="term" value="P:tRNA methylation"/>
    <property type="evidence" value="ECO:0007669"/>
    <property type="project" value="TreeGrafter"/>
</dbReference>
<evidence type="ECO:0000256" key="1">
    <source>
        <dbReference type="ARBA" id="ARBA00010409"/>
    </source>
</evidence>
<dbReference type="PANTHER" id="PTHR14387:SF0">
    <property type="entry name" value="DUF2428 DOMAIN-CONTAINING PROTEIN"/>
    <property type="match status" value="1"/>
</dbReference>
<dbReference type="Gramene" id="KVI02523">
    <property type="protein sequence ID" value="KVI02523"/>
    <property type="gene ID" value="Ccrd_019167"/>
</dbReference>
<evidence type="ECO:0000259" key="5">
    <source>
        <dbReference type="Pfam" id="PF25151"/>
    </source>
</evidence>
<reference evidence="6 7" key="1">
    <citation type="journal article" date="2016" name="Sci. Rep.">
        <title>The genome sequence of the outbreeding globe artichoke constructed de novo incorporating a phase-aware low-pass sequencing strategy of F1 progeny.</title>
        <authorList>
            <person name="Scaglione D."/>
            <person name="Reyes-Chin-Wo S."/>
            <person name="Acquadro A."/>
            <person name="Froenicke L."/>
            <person name="Portis E."/>
            <person name="Beitel C."/>
            <person name="Tirone M."/>
            <person name="Mauro R."/>
            <person name="Lo Monaco A."/>
            <person name="Mauromicale G."/>
            <person name="Faccioli P."/>
            <person name="Cattivelli L."/>
            <person name="Rieseberg L."/>
            <person name="Michelmore R."/>
            <person name="Lanteri S."/>
        </authorList>
    </citation>
    <scope>NUCLEOTIDE SEQUENCE [LARGE SCALE GENOMIC DNA]</scope>
    <source>
        <strain evidence="6">2C</strain>
    </source>
</reference>
<keyword evidence="2" id="KW-0819">tRNA processing</keyword>
<dbReference type="Proteomes" id="UP000243975">
    <property type="component" value="Unassembled WGS sequence"/>
</dbReference>
<evidence type="ECO:0000313" key="6">
    <source>
        <dbReference type="EMBL" id="KVI02523.1"/>
    </source>
</evidence>
<protein>
    <submittedName>
        <fullName evidence="6">Armadillo-like helical</fullName>
    </submittedName>
</protein>
<gene>
    <name evidence="6" type="ORF">Ccrd_019167</name>
</gene>
<comment type="caution">
    <text evidence="6">The sequence shown here is derived from an EMBL/GenBank/DDBJ whole genome shotgun (WGS) entry which is preliminary data.</text>
</comment>
<evidence type="ECO:0000313" key="7">
    <source>
        <dbReference type="Proteomes" id="UP000243975"/>
    </source>
</evidence>
<dbReference type="OMA" id="KHCENPI"/>
<dbReference type="Pfam" id="PF25151">
    <property type="entry name" value="TPR_Trm732_C"/>
    <property type="match status" value="1"/>
</dbReference>